<dbReference type="PROSITE" id="PS50109">
    <property type="entry name" value="HIS_KIN"/>
    <property type="match status" value="1"/>
</dbReference>
<keyword evidence="5 11" id="KW-0808">Transferase</keyword>
<dbReference type="InterPro" id="IPR036097">
    <property type="entry name" value="HisK_dim/P_sf"/>
</dbReference>
<dbReference type="InterPro" id="IPR050351">
    <property type="entry name" value="BphY/WalK/GraS-like"/>
</dbReference>
<proteinExistence type="predicted"/>
<keyword evidence="12" id="KW-1185">Reference proteome</keyword>
<gene>
    <name evidence="11" type="primary">tmoS</name>
    <name evidence="11" type="ORF">AMURIS_03162</name>
</gene>
<dbReference type="EC" id="2.7.13.3" evidence="3"/>
<dbReference type="EMBL" id="OFSM01000016">
    <property type="protein sequence ID" value="SOY30435.1"/>
    <property type="molecule type" value="Genomic_DNA"/>
</dbReference>
<evidence type="ECO:0000256" key="1">
    <source>
        <dbReference type="ARBA" id="ARBA00000085"/>
    </source>
</evidence>
<organism evidence="11 12">
    <name type="scientific">Acetatifactor muris</name>
    <dbReference type="NCBI Taxonomy" id="879566"/>
    <lineage>
        <taxon>Bacteria</taxon>
        <taxon>Bacillati</taxon>
        <taxon>Bacillota</taxon>
        <taxon>Clostridia</taxon>
        <taxon>Lachnospirales</taxon>
        <taxon>Lachnospiraceae</taxon>
        <taxon>Acetatifactor</taxon>
    </lineage>
</organism>
<dbReference type="CDD" id="cd00082">
    <property type="entry name" value="HisKA"/>
    <property type="match status" value="1"/>
</dbReference>
<evidence type="ECO:0000256" key="9">
    <source>
        <dbReference type="SAM" id="Phobius"/>
    </source>
</evidence>
<dbReference type="PANTHER" id="PTHR45453:SF1">
    <property type="entry name" value="PHOSPHATE REGULON SENSOR PROTEIN PHOR"/>
    <property type="match status" value="1"/>
</dbReference>
<evidence type="ECO:0000256" key="5">
    <source>
        <dbReference type="ARBA" id="ARBA00022679"/>
    </source>
</evidence>
<comment type="subcellular location">
    <subcellularLocation>
        <location evidence="2">Membrane</location>
    </subcellularLocation>
</comment>
<dbReference type="SUPFAM" id="SSF47384">
    <property type="entry name" value="Homodimeric domain of signal transducing histidine kinase"/>
    <property type="match status" value="1"/>
</dbReference>
<evidence type="ECO:0000313" key="11">
    <source>
        <dbReference type="EMBL" id="SOY30435.1"/>
    </source>
</evidence>
<name>A0A2K4ZIY2_9FIRM</name>
<feature type="coiled-coil region" evidence="8">
    <location>
        <begin position="210"/>
        <end position="237"/>
    </location>
</feature>
<dbReference type="GO" id="GO:0016036">
    <property type="term" value="P:cellular response to phosphate starvation"/>
    <property type="evidence" value="ECO:0007669"/>
    <property type="project" value="TreeGrafter"/>
</dbReference>
<keyword evidence="6 11" id="KW-0418">Kinase</keyword>
<dbReference type="OrthoDB" id="368131at2"/>
<dbReference type="InterPro" id="IPR005467">
    <property type="entry name" value="His_kinase_dom"/>
</dbReference>
<evidence type="ECO:0000259" key="10">
    <source>
        <dbReference type="PROSITE" id="PS50109"/>
    </source>
</evidence>
<keyword evidence="9" id="KW-0472">Membrane</keyword>
<feature type="transmembrane region" description="Helical" evidence="9">
    <location>
        <begin position="12"/>
        <end position="35"/>
    </location>
</feature>
<dbReference type="Gene3D" id="1.10.287.130">
    <property type="match status" value="1"/>
</dbReference>
<feature type="domain" description="Histidine kinase" evidence="10">
    <location>
        <begin position="244"/>
        <end position="462"/>
    </location>
</feature>
<dbReference type="Pfam" id="PF00512">
    <property type="entry name" value="HisKA"/>
    <property type="match status" value="1"/>
</dbReference>
<sequence length="469" mass="52170">MKGTLKLIRRFLMMVICIAPILLLLNLILLAVLTWKDRSHNGGWTAAREIGEALTPVEGGGYLLSGEGREILEQYNAWGILVEDGTGNVVWHSDNLPEEIPMHYSAAEISWYTRGYIEDYPTTVGARGEDLVILGHPKTSYWKLLWNAFDYDLIAGMPRILLTFLAVNGLLVFVIYMAVAGRVMRSVKPVIQGMETLPEEDVHVWEKGFLAEVAAAVNRVNEKLRAQERALRKRENARAGWISGVSHDIRTPLSMVMGYAAELEADDRLPAEARKKAGVIRLQSIKMKNLVGDLNLVSKLEYQMQPVRLEDLNLTAVLRQAVVDFINLDPEGKYPIDFQCPEDAAVFIQGDKILLQRAIYNVLSNSQMHNPEGCRIEVRMEVETGAVHMLLTDDGVGVTHERLQEIRNAPHYMMSSGSGTQLRHGLGLLLVHQIVQAHGGSVRIDHGPSGGFLVEVTLQVPGGLSRVSF</sequence>
<dbReference type="Proteomes" id="UP000236311">
    <property type="component" value="Unassembled WGS sequence"/>
</dbReference>
<dbReference type="Gene3D" id="3.30.565.10">
    <property type="entry name" value="Histidine kinase-like ATPase, C-terminal domain"/>
    <property type="match status" value="1"/>
</dbReference>
<evidence type="ECO:0000256" key="8">
    <source>
        <dbReference type="SAM" id="Coils"/>
    </source>
</evidence>
<evidence type="ECO:0000256" key="4">
    <source>
        <dbReference type="ARBA" id="ARBA00022553"/>
    </source>
</evidence>
<evidence type="ECO:0000313" key="12">
    <source>
        <dbReference type="Proteomes" id="UP000236311"/>
    </source>
</evidence>
<dbReference type="CDD" id="cd00075">
    <property type="entry name" value="HATPase"/>
    <property type="match status" value="1"/>
</dbReference>
<accession>A0A2K4ZIY2</accession>
<keyword evidence="9" id="KW-0812">Transmembrane</keyword>
<dbReference type="PANTHER" id="PTHR45453">
    <property type="entry name" value="PHOSPHATE REGULON SENSOR PROTEIN PHOR"/>
    <property type="match status" value="1"/>
</dbReference>
<dbReference type="InterPro" id="IPR003594">
    <property type="entry name" value="HATPase_dom"/>
</dbReference>
<evidence type="ECO:0000256" key="2">
    <source>
        <dbReference type="ARBA" id="ARBA00004370"/>
    </source>
</evidence>
<protein>
    <recommendedName>
        <fullName evidence="3">histidine kinase</fullName>
        <ecNumber evidence="3">2.7.13.3</ecNumber>
    </recommendedName>
</protein>
<evidence type="ECO:0000256" key="6">
    <source>
        <dbReference type="ARBA" id="ARBA00022777"/>
    </source>
</evidence>
<dbReference type="Pfam" id="PF02518">
    <property type="entry name" value="HATPase_c"/>
    <property type="match status" value="1"/>
</dbReference>
<comment type="catalytic activity">
    <reaction evidence="1">
        <text>ATP + protein L-histidine = ADP + protein N-phospho-L-histidine.</text>
        <dbReference type="EC" id="2.7.13.3"/>
    </reaction>
</comment>
<dbReference type="GO" id="GO:0000155">
    <property type="term" value="F:phosphorelay sensor kinase activity"/>
    <property type="evidence" value="ECO:0007669"/>
    <property type="project" value="InterPro"/>
</dbReference>
<dbReference type="RefSeq" id="WP_103240469.1">
    <property type="nucleotide sequence ID" value="NZ_CANRXC010000013.1"/>
</dbReference>
<reference evidence="11 12" key="1">
    <citation type="submission" date="2018-01" db="EMBL/GenBank/DDBJ databases">
        <authorList>
            <person name="Gaut B.S."/>
            <person name="Morton B.R."/>
            <person name="Clegg M.T."/>
            <person name="Duvall M.R."/>
        </authorList>
    </citation>
    <scope>NUCLEOTIDE SEQUENCE [LARGE SCALE GENOMIC DNA]</scope>
    <source>
        <strain evidence="11">GP69</strain>
    </source>
</reference>
<dbReference type="AlphaFoldDB" id="A0A2K4ZIY2"/>
<keyword evidence="4" id="KW-0597">Phosphoprotein</keyword>
<keyword evidence="9" id="KW-1133">Transmembrane helix</keyword>
<dbReference type="GO" id="GO:0005886">
    <property type="term" value="C:plasma membrane"/>
    <property type="evidence" value="ECO:0007669"/>
    <property type="project" value="TreeGrafter"/>
</dbReference>
<evidence type="ECO:0000256" key="7">
    <source>
        <dbReference type="ARBA" id="ARBA00023012"/>
    </source>
</evidence>
<dbReference type="SMART" id="SM00388">
    <property type="entry name" value="HisKA"/>
    <property type="match status" value="1"/>
</dbReference>
<dbReference type="GO" id="GO:0004721">
    <property type="term" value="F:phosphoprotein phosphatase activity"/>
    <property type="evidence" value="ECO:0007669"/>
    <property type="project" value="TreeGrafter"/>
</dbReference>
<keyword evidence="8" id="KW-0175">Coiled coil</keyword>
<dbReference type="SMART" id="SM00387">
    <property type="entry name" value="HATPase_c"/>
    <property type="match status" value="1"/>
</dbReference>
<feature type="transmembrane region" description="Helical" evidence="9">
    <location>
        <begin position="160"/>
        <end position="179"/>
    </location>
</feature>
<dbReference type="InterPro" id="IPR036890">
    <property type="entry name" value="HATPase_C_sf"/>
</dbReference>
<keyword evidence="7" id="KW-0902">Two-component regulatory system</keyword>
<evidence type="ECO:0000256" key="3">
    <source>
        <dbReference type="ARBA" id="ARBA00012438"/>
    </source>
</evidence>
<dbReference type="InterPro" id="IPR003661">
    <property type="entry name" value="HisK_dim/P_dom"/>
</dbReference>
<dbReference type="SUPFAM" id="SSF55874">
    <property type="entry name" value="ATPase domain of HSP90 chaperone/DNA topoisomerase II/histidine kinase"/>
    <property type="match status" value="1"/>
</dbReference>